<accession>G6FNC7</accession>
<dbReference type="Proteomes" id="UP000004344">
    <property type="component" value="Unassembled WGS sequence"/>
</dbReference>
<reference evidence="1 2" key="1">
    <citation type="submission" date="2011-09" db="EMBL/GenBank/DDBJ databases">
        <title>The draft genome of Fischerella sp. JSC-11.</title>
        <authorList>
            <consortium name="US DOE Joint Genome Institute (JGI-PGF)"/>
            <person name="Lucas S."/>
            <person name="Han J."/>
            <person name="Lapidus A."/>
            <person name="Cheng J.-F."/>
            <person name="Goodwin L."/>
            <person name="Pitluck S."/>
            <person name="Peters L."/>
            <person name="Land M.L."/>
            <person name="Hauser L."/>
            <person name="Sarkisova S."/>
            <person name="Bryant D.A."/>
            <person name="Brown I."/>
            <person name="Woyke T.J."/>
        </authorList>
    </citation>
    <scope>NUCLEOTIDE SEQUENCE [LARGE SCALE GENOMIC DNA]</scope>
    <source>
        <strain evidence="1 2">JSC-11</strain>
    </source>
</reference>
<dbReference type="InterPro" id="IPR029068">
    <property type="entry name" value="Glyas_Bleomycin-R_OHBP_Dase"/>
</dbReference>
<evidence type="ECO:0000313" key="1">
    <source>
        <dbReference type="EMBL" id="EHC19557.1"/>
    </source>
</evidence>
<sequence>MNFIHFEHINLSCKNIDDSRNFYQTLFPEQKQNSETLLRASHKASYYCN</sequence>
<name>G6FNC7_9CYAN</name>
<keyword evidence="2" id="KW-1185">Reference proteome</keyword>
<dbReference type="SUPFAM" id="SSF54593">
    <property type="entry name" value="Glyoxalase/Bleomycin resistance protein/Dihydroxybiphenyl dioxygenase"/>
    <property type="match status" value="1"/>
</dbReference>
<dbReference type="EMBL" id="AGIZ01000001">
    <property type="protein sequence ID" value="EHC19557.1"/>
    <property type="molecule type" value="Genomic_DNA"/>
</dbReference>
<proteinExistence type="predicted"/>
<evidence type="ECO:0008006" key="3">
    <source>
        <dbReference type="Google" id="ProtNLM"/>
    </source>
</evidence>
<protein>
    <recommendedName>
        <fullName evidence="3">Glyoxalase</fullName>
    </recommendedName>
</protein>
<dbReference type="AlphaFoldDB" id="G6FNC7"/>
<gene>
    <name evidence="1" type="ORF">FJSC11DRAFT_0374</name>
</gene>
<comment type="caution">
    <text evidence="1">The sequence shown here is derived from an EMBL/GenBank/DDBJ whole genome shotgun (WGS) entry which is preliminary data.</text>
</comment>
<organism evidence="1 2">
    <name type="scientific">Fischerella thermalis JSC-11</name>
    <dbReference type="NCBI Taxonomy" id="741277"/>
    <lineage>
        <taxon>Bacteria</taxon>
        <taxon>Bacillati</taxon>
        <taxon>Cyanobacteriota</taxon>
        <taxon>Cyanophyceae</taxon>
        <taxon>Nostocales</taxon>
        <taxon>Hapalosiphonaceae</taxon>
        <taxon>Fischerella</taxon>
    </lineage>
</organism>
<evidence type="ECO:0000313" key="2">
    <source>
        <dbReference type="Proteomes" id="UP000004344"/>
    </source>
</evidence>